<dbReference type="EMBL" id="JAEDAK010000001">
    <property type="protein sequence ID" value="MBH9575381.1"/>
    <property type="molecule type" value="Genomic_DNA"/>
</dbReference>
<evidence type="ECO:0000256" key="1">
    <source>
        <dbReference type="SAM" id="Phobius"/>
    </source>
</evidence>
<feature type="transmembrane region" description="Helical" evidence="1">
    <location>
        <begin position="16"/>
        <end position="36"/>
    </location>
</feature>
<protein>
    <submittedName>
        <fullName evidence="4">Diguanylate cyclase</fullName>
    </submittedName>
</protein>
<dbReference type="PANTHER" id="PTHR46663:SF2">
    <property type="entry name" value="GGDEF DOMAIN-CONTAINING PROTEIN"/>
    <property type="match status" value="1"/>
</dbReference>
<keyword evidence="5" id="KW-1185">Reference proteome</keyword>
<evidence type="ECO:0000259" key="3">
    <source>
        <dbReference type="PROSITE" id="PS50887"/>
    </source>
</evidence>
<proteinExistence type="predicted"/>
<evidence type="ECO:0000259" key="2">
    <source>
        <dbReference type="PROSITE" id="PS50885"/>
    </source>
</evidence>
<sequence length="412" mass="44652">MRRTLEQTLHRGLRSAALWTALCVGGLGALGSLAVLQAQAKRHLDLLARTVAYSVEAAVTFRDAEAAREAMQAVLNREELAAIRIELGDGRVFAAVERASGWSSSLEAGLAQWLPLQAQAPVLPEDPGRGRVHVQTSAAPLLWLLAAYLGVALATVAGTAGLVLALARRVERQITTPLDTMRRLTRSIRADRAFDRRAPGADIEEFHALAEDFNALLGMVQAHEAALLRQQELLAQHNQLLRREAFSDTLTGLANRARFRQEVAGALERAAGEHELAVLFIDADGLKRVNDLHGHAIGDRLLQEVAARLRGALRDSDCVARLGGDEYAVLLEPLLQREHLPLLVAKIQAAMQAPLPVDAQLSLQPSVSVGWAIYPSEGTDVDALLARADEAMYANKRARRASPRELTDEATA</sequence>
<keyword evidence="1" id="KW-0472">Membrane</keyword>
<dbReference type="SMART" id="SM00304">
    <property type="entry name" value="HAMP"/>
    <property type="match status" value="1"/>
</dbReference>
<organism evidence="4 5">
    <name type="scientific">Inhella proteolytica</name>
    <dbReference type="NCBI Taxonomy" id="2795029"/>
    <lineage>
        <taxon>Bacteria</taxon>
        <taxon>Pseudomonadati</taxon>
        <taxon>Pseudomonadota</taxon>
        <taxon>Betaproteobacteria</taxon>
        <taxon>Burkholderiales</taxon>
        <taxon>Sphaerotilaceae</taxon>
        <taxon>Inhella</taxon>
    </lineage>
</organism>
<dbReference type="InterPro" id="IPR033417">
    <property type="entry name" value="CHASE8"/>
</dbReference>
<keyword evidence="1" id="KW-1133">Transmembrane helix</keyword>
<feature type="transmembrane region" description="Helical" evidence="1">
    <location>
        <begin position="141"/>
        <end position="167"/>
    </location>
</feature>
<evidence type="ECO:0000313" key="5">
    <source>
        <dbReference type="Proteomes" id="UP000613266"/>
    </source>
</evidence>
<keyword evidence="1" id="KW-0812">Transmembrane</keyword>
<dbReference type="PANTHER" id="PTHR46663">
    <property type="entry name" value="DIGUANYLATE CYCLASE DGCT-RELATED"/>
    <property type="match status" value="1"/>
</dbReference>
<dbReference type="RefSeq" id="WP_198109004.1">
    <property type="nucleotide sequence ID" value="NZ_JAEDAK010000001.1"/>
</dbReference>
<gene>
    <name evidence="4" type="ORF">I7X39_00545</name>
</gene>
<dbReference type="AlphaFoldDB" id="A0A931IZ26"/>
<dbReference type="Proteomes" id="UP000613266">
    <property type="component" value="Unassembled WGS sequence"/>
</dbReference>
<dbReference type="Pfam" id="PF17152">
    <property type="entry name" value="CHASE8"/>
    <property type="match status" value="1"/>
</dbReference>
<name>A0A931IZ26_9BURK</name>
<dbReference type="SMART" id="SM00267">
    <property type="entry name" value="GGDEF"/>
    <property type="match status" value="1"/>
</dbReference>
<feature type="domain" description="GGDEF" evidence="3">
    <location>
        <begin position="274"/>
        <end position="409"/>
    </location>
</feature>
<dbReference type="InterPro" id="IPR052163">
    <property type="entry name" value="DGC-Regulatory_Protein"/>
</dbReference>
<evidence type="ECO:0000313" key="4">
    <source>
        <dbReference type="EMBL" id="MBH9575381.1"/>
    </source>
</evidence>
<feature type="domain" description="HAMP" evidence="2">
    <location>
        <begin position="172"/>
        <end position="225"/>
    </location>
</feature>
<dbReference type="Gene3D" id="3.30.70.270">
    <property type="match status" value="1"/>
</dbReference>
<dbReference type="InterPro" id="IPR043128">
    <property type="entry name" value="Rev_trsase/Diguanyl_cyclase"/>
</dbReference>
<dbReference type="InterPro" id="IPR003660">
    <property type="entry name" value="HAMP_dom"/>
</dbReference>
<dbReference type="NCBIfam" id="TIGR00254">
    <property type="entry name" value="GGDEF"/>
    <property type="match status" value="1"/>
</dbReference>
<dbReference type="SUPFAM" id="SSF55073">
    <property type="entry name" value="Nucleotide cyclase"/>
    <property type="match status" value="1"/>
</dbReference>
<comment type="caution">
    <text evidence="4">The sequence shown here is derived from an EMBL/GenBank/DDBJ whole genome shotgun (WGS) entry which is preliminary data.</text>
</comment>
<dbReference type="PROSITE" id="PS50887">
    <property type="entry name" value="GGDEF"/>
    <property type="match status" value="1"/>
</dbReference>
<dbReference type="GO" id="GO:0007165">
    <property type="term" value="P:signal transduction"/>
    <property type="evidence" value="ECO:0007669"/>
    <property type="project" value="InterPro"/>
</dbReference>
<dbReference type="CDD" id="cd01949">
    <property type="entry name" value="GGDEF"/>
    <property type="match status" value="1"/>
</dbReference>
<dbReference type="PROSITE" id="PS50885">
    <property type="entry name" value="HAMP"/>
    <property type="match status" value="1"/>
</dbReference>
<accession>A0A931IZ26</accession>
<dbReference type="InterPro" id="IPR029787">
    <property type="entry name" value="Nucleotide_cyclase"/>
</dbReference>
<dbReference type="InterPro" id="IPR000160">
    <property type="entry name" value="GGDEF_dom"/>
</dbReference>
<dbReference type="GO" id="GO:0016020">
    <property type="term" value="C:membrane"/>
    <property type="evidence" value="ECO:0007669"/>
    <property type="project" value="InterPro"/>
</dbReference>
<dbReference type="Pfam" id="PF00990">
    <property type="entry name" value="GGDEF"/>
    <property type="match status" value="1"/>
</dbReference>
<reference evidence="4" key="1">
    <citation type="submission" date="2020-12" db="EMBL/GenBank/DDBJ databases">
        <title>The genome sequence of Inhella sp. 1Y17.</title>
        <authorList>
            <person name="Liu Y."/>
        </authorList>
    </citation>
    <scope>NUCLEOTIDE SEQUENCE</scope>
    <source>
        <strain evidence="4">1Y17</strain>
    </source>
</reference>